<evidence type="ECO:0000313" key="1">
    <source>
        <dbReference type="EMBL" id="KAG0444238.1"/>
    </source>
</evidence>
<reference evidence="1 2" key="1">
    <citation type="journal article" date="2020" name="Cell">
        <title>Large-Scale Comparative Analyses of Tick Genomes Elucidate Their Genetic Diversity and Vector Capacities.</title>
        <authorList>
            <consortium name="Tick Genome and Microbiome Consortium (TIGMIC)"/>
            <person name="Jia N."/>
            <person name="Wang J."/>
            <person name="Shi W."/>
            <person name="Du L."/>
            <person name="Sun Y."/>
            <person name="Zhan W."/>
            <person name="Jiang J.F."/>
            <person name="Wang Q."/>
            <person name="Zhang B."/>
            <person name="Ji P."/>
            <person name="Bell-Sakyi L."/>
            <person name="Cui X.M."/>
            <person name="Yuan T.T."/>
            <person name="Jiang B.G."/>
            <person name="Yang W.F."/>
            <person name="Lam T.T."/>
            <person name="Chang Q.C."/>
            <person name="Ding S.J."/>
            <person name="Wang X.J."/>
            <person name="Zhu J.G."/>
            <person name="Ruan X.D."/>
            <person name="Zhao L."/>
            <person name="Wei J.T."/>
            <person name="Ye R.Z."/>
            <person name="Que T.C."/>
            <person name="Du C.H."/>
            <person name="Zhou Y.H."/>
            <person name="Cheng J.X."/>
            <person name="Dai P.F."/>
            <person name="Guo W.B."/>
            <person name="Han X.H."/>
            <person name="Huang E.J."/>
            <person name="Li L.F."/>
            <person name="Wei W."/>
            <person name="Gao Y.C."/>
            <person name="Liu J.Z."/>
            <person name="Shao H.Z."/>
            <person name="Wang X."/>
            <person name="Wang C.C."/>
            <person name="Yang T.C."/>
            <person name="Huo Q.B."/>
            <person name="Li W."/>
            <person name="Chen H.Y."/>
            <person name="Chen S.E."/>
            <person name="Zhou L.G."/>
            <person name="Ni X.B."/>
            <person name="Tian J.H."/>
            <person name="Sheng Y."/>
            <person name="Liu T."/>
            <person name="Pan Y.S."/>
            <person name="Xia L.Y."/>
            <person name="Li J."/>
            <person name="Zhao F."/>
            <person name="Cao W.C."/>
        </authorList>
    </citation>
    <scope>NUCLEOTIDE SEQUENCE [LARGE SCALE GENOMIC DNA]</scope>
    <source>
        <strain evidence="1">Iper-2018</strain>
    </source>
</reference>
<protein>
    <submittedName>
        <fullName evidence="1">Uncharacterized protein</fullName>
    </submittedName>
</protein>
<name>A0AC60R0L3_IXOPE</name>
<feature type="non-terminal residue" evidence="1">
    <location>
        <position position="1"/>
    </location>
</feature>
<dbReference type="EMBL" id="JABSTQ010002298">
    <property type="protein sequence ID" value="KAG0444238.1"/>
    <property type="molecule type" value="Genomic_DNA"/>
</dbReference>
<evidence type="ECO:0000313" key="2">
    <source>
        <dbReference type="Proteomes" id="UP000805193"/>
    </source>
</evidence>
<gene>
    <name evidence="1" type="ORF">HPB47_014018</name>
</gene>
<dbReference type="Proteomes" id="UP000805193">
    <property type="component" value="Unassembled WGS sequence"/>
</dbReference>
<keyword evidence="2" id="KW-1185">Reference proteome</keyword>
<sequence>SLLKRFVDQVLRLYNTKMMTFNMHQLLHLAKSVRDLGPLWAHSAFVFETGNGGMSLKVWKRKETEEDKD</sequence>
<proteinExistence type="predicted"/>
<comment type="caution">
    <text evidence="1">The sequence shown here is derived from an EMBL/GenBank/DDBJ whole genome shotgun (WGS) entry which is preliminary data.</text>
</comment>
<organism evidence="1 2">
    <name type="scientific">Ixodes persulcatus</name>
    <name type="common">Taiga tick</name>
    <dbReference type="NCBI Taxonomy" id="34615"/>
    <lineage>
        <taxon>Eukaryota</taxon>
        <taxon>Metazoa</taxon>
        <taxon>Ecdysozoa</taxon>
        <taxon>Arthropoda</taxon>
        <taxon>Chelicerata</taxon>
        <taxon>Arachnida</taxon>
        <taxon>Acari</taxon>
        <taxon>Parasitiformes</taxon>
        <taxon>Ixodida</taxon>
        <taxon>Ixodoidea</taxon>
        <taxon>Ixodidae</taxon>
        <taxon>Ixodinae</taxon>
        <taxon>Ixodes</taxon>
    </lineage>
</organism>
<accession>A0AC60R0L3</accession>